<feature type="compositionally biased region" description="Low complexity" evidence="17">
    <location>
        <begin position="147"/>
        <end position="159"/>
    </location>
</feature>
<dbReference type="PRINTS" id="PR01289">
    <property type="entry name" value="PROXISOMPAAR"/>
</dbReference>
<dbReference type="GO" id="GO:0045944">
    <property type="term" value="P:positive regulation of transcription by RNA polymerase II"/>
    <property type="evidence" value="ECO:0007669"/>
    <property type="project" value="TreeGrafter"/>
</dbReference>
<evidence type="ECO:0000256" key="12">
    <source>
        <dbReference type="ARBA" id="ARBA00023170"/>
    </source>
</evidence>
<dbReference type="InterPro" id="IPR003074">
    <property type="entry name" value="1Cnucl_rcpt"/>
</dbReference>
<dbReference type="CDD" id="cd06932">
    <property type="entry name" value="NR_LBD_PPAR"/>
    <property type="match status" value="1"/>
</dbReference>
<dbReference type="PRINTS" id="PR00047">
    <property type="entry name" value="STROIDFINGER"/>
</dbReference>
<keyword evidence="12" id="KW-0675">Receptor</keyword>
<evidence type="ECO:0000256" key="10">
    <source>
        <dbReference type="ARBA" id="ARBA00023159"/>
    </source>
</evidence>
<evidence type="ECO:0000259" key="18">
    <source>
        <dbReference type="PROSITE" id="PS51030"/>
    </source>
</evidence>
<dbReference type="AlphaFoldDB" id="A0A5E4A5P1"/>
<dbReference type="CDD" id="cd06965">
    <property type="entry name" value="NR_DBD_Ppar"/>
    <property type="match status" value="1"/>
</dbReference>
<dbReference type="Gene3D" id="1.10.565.10">
    <property type="entry name" value="Retinoid X Receptor"/>
    <property type="match status" value="1"/>
</dbReference>
<dbReference type="InterPro" id="IPR013088">
    <property type="entry name" value="Znf_NHR/GATA"/>
</dbReference>
<proteinExistence type="inferred from homology"/>
<dbReference type="PRINTS" id="PR01288">
    <property type="entry name" value="PROXISOMEPAR"/>
</dbReference>
<keyword evidence="4" id="KW-0479">Metal-binding</keyword>
<evidence type="ECO:0000256" key="16">
    <source>
        <dbReference type="ARBA" id="ARBA00049671"/>
    </source>
</evidence>
<evidence type="ECO:0000256" key="5">
    <source>
        <dbReference type="ARBA" id="ARBA00022771"/>
    </source>
</evidence>
<evidence type="ECO:0000256" key="11">
    <source>
        <dbReference type="ARBA" id="ARBA00023163"/>
    </source>
</evidence>
<keyword evidence="10" id="KW-0010">Activator</keyword>
<keyword evidence="7" id="KW-0805">Transcription regulation</keyword>
<dbReference type="SUPFAM" id="SSF57716">
    <property type="entry name" value="Glucocorticoid receptor-like (DNA-binding domain)"/>
    <property type="match status" value="1"/>
</dbReference>
<keyword evidence="5" id="KW-0863">Zinc-finger</keyword>
<evidence type="ECO:0000256" key="14">
    <source>
        <dbReference type="ARBA" id="ARBA00032723"/>
    </source>
</evidence>
<keyword evidence="6" id="KW-0862">Zinc</keyword>
<evidence type="ECO:0000256" key="1">
    <source>
        <dbReference type="ARBA" id="ARBA00004123"/>
    </source>
</evidence>
<keyword evidence="21" id="KW-1185">Reference proteome</keyword>
<dbReference type="PANTHER" id="PTHR24082:SF197">
    <property type="entry name" value="PEROXISOME PROLIFERATOR-ACTIVATED RECEPTOR ALPHA"/>
    <property type="match status" value="1"/>
</dbReference>
<dbReference type="Gene3D" id="3.30.50.10">
    <property type="entry name" value="Erythroid Transcription Factor GATA-1, subunit A"/>
    <property type="match status" value="1"/>
</dbReference>
<dbReference type="GO" id="GO:0004879">
    <property type="term" value="F:nuclear receptor activity"/>
    <property type="evidence" value="ECO:0007669"/>
    <property type="project" value="InterPro"/>
</dbReference>
<dbReference type="GO" id="GO:0008270">
    <property type="term" value="F:zinc ion binding"/>
    <property type="evidence" value="ECO:0007669"/>
    <property type="project" value="UniProtKB-KW"/>
</dbReference>
<dbReference type="PROSITE" id="PS00031">
    <property type="entry name" value="NUCLEAR_REC_DBD_1"/>
    <property type="match status" value="1"/>
</dbReference>
<dbReference type="GO" id="GO:0001227">
    <property type="term" value="F:DNA-binding transcription repressor activity, RNA polymerase II-specific"/>
    <property type="evidence" value="ECO:0007669"/>
    <property type="project" value="TreeGrafter"/>
</dbReference>
<gene>
    <name evidence="20" type="ORF">MONAX_5E037301</name>
</gene>
<evidence type="ECO:0000313" key="21">
    <source>
        <dbReference type="Proteomes" id="UP000335636"/>
    </source>
</evidence>
<evidence type="ECO:0000256" key="2">
    <source>
        <dbReference type="ARBA" id="ARBA00008092"/>
    </source>
</evidence>
<dbReference type="GO" id="GO:0050728">
    <property type="term" value="P:negative regulation of inflammatory response"/>
    <property type="evidence" value="ECO:0007669"/>
    <property type="project" value="TreeGrafter"/>
</dbReference>
<sequence>MAGSRSWELADGRTSADARSGRLLPRGAIHAHPSRPAPRLAGKDRLVCLRPFPGVLLTKRKSLWPLKARSPWSHSGWAGRPSRSQPPAQAWKQGKSASSSVEALPVGLRTAAQEARAGQSPASSTGPGGKGQELLAEGQARAKARRQGGLSRAGRGARAGGAWWEAAEAHGEGVGRDGRPGRPSGSAGRLALKERRAPHLHDLPAPSVTKWPDLAVTIGRGHPGSERPPGLRSPCWPVSGPQCAPSIPGSGLQPPAAQASSRATHVPPCLGLSQCPSTPTGPVRALWLEWAEEVGWQFLPLQALLQVAAPGPGALAALPWLFEDRAGTWSPLIQHCPRGASDHLLRKVGSHGGSAAGGQDQTLLLFSPCPLLRPLCGGLVPLPNLGPNCASPVFLPRVEFFLAFPSDQTLQSVHVEEEPSAPPPSHPEDTLSPAWGCVHLSLRRLAQPRGPWGQEVLRTRAHEDKQCVARHAENQEPVTTQVRAEGDQLQLVNMVDMESPICPLSPLEADGLESPLSEEFLQEMGNIQDISQSIGEDSSGSFSFTEYQYLGSGPGSDGSVITDTLSPASSPSSVSYPVVPGSVDEPPSGTLNIECRICGDKASGYHYGVHACEGCKGFFRRTIRLKLVYDKCDRNCKIQKKNRNKCQYCRFHKCLSVGMSHNAIRFGRMPRSEKAKLKAEILTCEHDVEDSETADLKSLAKRIYEAYLKNFQMNKVKARVILAGKTGHNPPFVIHDMETLCMAEKTLVAKMVANGIQNKEAEVRFFHCCQCMSVETVTELTEFAKAIPGFANLDLNDQVTLLKYGVYEAIFTMLSSMMNKDGMLVAYGNGFITREFLKNLRKPFCDIMEPKFDFAMKFNALELDDSDISLFVAAIICCGDRPGLLNIGHIEKMQEGIVHVLKLHLQSNHPDDAFLFPKLLQKMVDLRQLVTEHAQLVQTIKKTESDAALHPLLQEIYRDMY</sequence>
<dbReference type="InterPro" id="IPR003076">
    <property type="entry name" value="PPAR-alpha"/>
</dbReference>
<dbReference type="GO" id="GO:0006631">
    <property type="term" value="P:fatty acid metabolic process"/>
    <property type="evidence" value="ECO:0007669"/>
    <property type="project" value="UniProtKB-ARBA"/>
</dbReference>
<keyword evidence="8" id="KW-0446">Lipid-binding</keyword>
<evidence type="ECO:0000256" key="7">
    <source>
        <dbReference type="ARBA" id="ARBA00023015"/>
    </source>
</evidence>
<dbReference type="GO" id="GO:0000978">
    <property type="term" value="F:RNA polymerase II cis-regulatory region sequence-specific DNA binding"/>
    <property type="evidence" value="ECO:0007669"/>
    <property type="project" value="TreeGrafter"/>
</dbReference>
<dbReference type="Proteomes" id="UP000335636">
    <property type="component" value="Unassembled WGS sequence"/>
</dbReference>
<keyword evidence="13" id="KW-0539">Nucleus</keyword>
<feature type="compositionally biased region" description="Basic and acidic residues" evidence="17">
    <location>
        <begin position="8"/>
        <end position="20"/>
    </location>
</feature>
<dbReference type="InterPro" id="IPR035500">
    <property type="entry name" value="NHR-like_dom_sf"/>
</dbReference>
<dbReference type="EMBL" id="CABDUW010000019">
    <property type="protein sequence ID" value="VTJ52530.1"/>
    <property type="molecule type" value="Genomic_DNA"/>
</dbReference>
<dbReference type="FunFam" id="3.30.50.10:FF:000010">
    <property type="entry name" value="Peroxisome proliferator-activated receptor gamma"/>
    <property type="match status" value="1"/>
</dbReference>
<evidence type="ECO:0000259" key="19">
    <source>
        <dbReference type="PROSITE" id="PS51843"/>
    </source>
</evidence>
<evidence type="ECO:0000256" key="6">
    <source>
        <dbReference type="ARBA" id="ARBA00022833"/>
    </source>
</evidence>
<comment type="subunit">
    <text evidence="16">Heterodimer; with RXRA. This heterodimerization is required for DNA binding and transactivation activity. Interacts with NCOA3 coactivator. Interacts with CITED2; the interaction stimulates its transcriptional activity. Also interacts with PPARBP in vitro. Interacts with AKAP13, LPIN1, PRDM16 and coactivator NCOA6. Interacts with ASXL1 and ASXL2. Interacts with PER2. Interacts with SIRT1; the interaction seems to be modulated by NAD(+) levels. Interacts with CRY1 and CRY2. In hepatocytes, interacts with PAQR3 and HUWE1; the interactions promote PPARA poylubiquitination and HUWE1-mediated degradation.</text>
</comment>
<comment type="similarity">
    <text evidence="2">Belongs to the nuclear hormone receptor family. NR1 subfamily.</text>
</comment>
<dbReference type="GO" id="GO:0030154">
    <property type="term" value="P:cell differentiation"/>
    <property type="evidence" value="ECO:0007669"/>
    <property type="project" value="TreeGrafter"/>
</dbReference>
<protein>
    <recommendedName>
        <fullName evidence="3">Peroxisome proliferator-activated receptor alpha</fullName>
    </recommendedName>
    <alternativeName>
        <fullName evidence="14">Nuclear receptor subfamily 1 group C member 1</fullName>
    </alternativeName>
</protein>
<dbReference type="GO" id="GO:0009755">
    <property type="term" value="P:hormone-mediated signaling pathway"/>
    <property type="evidence" value="ECO:0007669"/>
    <property type="project" value="TreeGrafter"/>
</dbReference>
<dbReference type="GO" id="GO:0010887">
    <property type="term" value="P:negative regulation of cholesterol storage"/>
    <property type="evidence" value="ECO:0007669"/>
    <property type="project" value="TreeGrafter"/>
</dbReference>
<dbReference type="InterPro" id="IPR001723">
    <property type="entry name" value="Nuclear_hrmn_rcpt"/>
</dbReference>
<dbReference type="SMART" id="SM00399">
    <property type="entry name" value="ZnF_C4"/>
    <property type="match status" value="1"/>
</dbReference>
<reference evidence="20" key="1">
    <citation type="submission" date="2019-04" db="EMBL/GenBank/DDBJ databases">
        <authorList>
            <person name="Alioto T."/>
            <person name="Alioto T."/>
        </authorList>
    </citation>
    <scope>NUCLEOTIDE SEQUENCE [LARGE SCALE GENOMIC DNA]</scope>
</reference>
<evidence type="ECO:0000256" key="13">
    <source>
        <dbReference type="ARBA" id="ARBA00023242"/>
    </source>
</evidence>
<keyword evidence="11" id="KW-0804">Transcription</keyword>
<evidence type="ECO:0000256" key="4">
    <source>
        <dbReference type="ARBA" id="ARBA00022723"/>
    </source>
</evidence>
<dbReference type="InterPro" id="IPR001628">
    <property type="entry name" value="Znf_hrmn_rcpt"/>
</dbReference>
<dbReference type="InterPro" id="IPR050234">
    <property type="entry name" value="Nuclear_hormone_rcpt_NR1"/>
</dbReference>
<dbReference type="InterPro" id="IPR000536">
    <property type="entry name" value="Nucl_hrmn_rcpt_lig-bd"/>
</dbReference>
<dbReference type="SUPFAM" id="SSF48508">
    <property type="entry name" value="Nuclear receptor ligand-binding domain"/>
    <property type="match status" value="1"/>
</dbReference>
<feature type="region of interest" description="Disordered" evidence="17">
    <location>
        <begin position="1"/>
        <end position="43"/>
    </location>
</feature>
<evidence type="ECO:0000256" key="3">
    <source>
        <dbReference type="ARBA" id="ARBA00019236"/>
    </source>
</evidence>
<feature type="region of interest" description="Disordered" evidence="17">
    <location>
        <begin position="69"/>
        <end position="159"/>
    </location>
</feature>
<dbReference type="PROSITE" id="PS51030">
    <property type="entry name" value="NUCLEAR_REC_DBD_2"/>
    <property type="match status" value="1"/>
</dbReference>
<comment type="caution">
    <text evidence="20">The sequence shown here is derived from an EMBL/GenBank/DDBJ whole genome shotgun (WGS) entry which is preliminary data.</text>
</comment>
<evidence type="ECO:0000256" key="9">
    <source>
        <dbReference type="ARBA" id="ARBA00023125"/>
    </source>
</evidence>
<keyword evidence="9" id="KW-0238">DNA-binding</keyword>
<feature type="region of interest" description="Disordered" evidence="17">
    <location>
        <begin position="412"/>
        <end position="431"/>
    </location>
</feature>
<evidence type="ECO:0000256" key="15">
    <source>
        <dbReference type="ARBA" id="ARBA00043860"/>
    </source>
</evidence>
<comment type="function">
    <text evidence="15">Ligand-activated transcription factor. Key regulator of lipid metabolism. Activated by the endogenous ligand 1-palmitoyl-2-oleoyl-sn-glycerol-3-phosphocholine (16:0/18:1-GPC). Activated by oleylethanolamide, a naturally occurring lipid that regulates satiety. Receptor for peroxisome proliferators such as hypolipidemic drugs and fatty acids. Regulates the peroxisomal beta-oxidation pathway of fatty acids. Functions as a transcription activator for the ACOX1 and P450 genes. Transactivation activity requires heterodimerization with RXRA and is antagonized by NR2C2. May be required for the propagation of clock information to metabolic pathways regulated by PER2.</text>
</comment>
<dbReference type="PROSITE" id="PS51843">
    <property type="entry name" value="NR_LBD"/>
    <property type="match status" value="1"/>
</dbReference>
<evidence type="ECO:0000256" key="17">
    <source>
        <dbReference type="SAM" id="MobiDB-lite"/>
    </source>
</evidence>
<evidence type="ECO:0000256" key="8">
    <source>
        <dbReference type="ARBA" id="ARBA00023121"/>
    </source>
</evidence>
<feature type="domain" description="Nuclear receptor" evidence="18">
    <location>
        <begin position="592"/>
        <end position="666"/>
    </location>
</feature>
<dbReference type="Pfam" id="PF00104">
    <property type="entry name" value="Hormone_recep"/>
    <property type="match status" value="1"/>
</dbReference>
<dbReference type="PANTHER" id="PTHR24082">
    <property type="entry name" value="NUCLEAR HORMONE RECEPTOR"/>
    <property type="match status" value="1"/>
</dbReference>
<dbReference type="GO" id="GO:0005634">
    <property type="term" value="C:nucleus"/>
    <property type="evidence" value="ECO:0007669"/>
    <property type="project" value="UniProtKB-SubCell"/>
</dbReference>
<evidence type="ECO:0000313" key="20">
    <source>
        <dbReference type="EMBL" id="VTJ52530.1"/>
    </source>
</evidence>
<dbReference type="PRINTS" id="PR00398">
    <property type="entry name" value="STRDHORMONER"/>
</dbReference>
<accession>A0A5E4A5P1</accession>
<dbReference type="GO" id="GO:0008289">
    <property type="term" value="F:lipid binding"/>
    <property type="evidence" value="ECO:0007669"/>
    <property type="project" value="UniProtKB-KW"/>
</dbReference>
<feature type="domain" description="NR LBD" evidence="19">
    <location>
        <begin position="732"/>
        <end position="959"/>
    </location>
</feature>
<organism evidence="20 21">
    <name type="scientific">Marmota monax</name>
    <name type="common">Woodchuck</name>
    <dbReference type="NCBI Taxonomy" id="9995"/>
    <lineage>
        <taxon>Eukaryota</taxon>
        <taxon>Metazoa</taxon>
        <taxon>Chordata</taxon>
        <taxon>Craniata</taxon>
        <taxon>Vertebrata</taxon>
        <taxon>Euteleostomi</taxon>
        <taxon>Mammalia</taxon>
        <taxon>Eutheria</taxon>
        <taxon>Euarchontoglires</taxon>
        <taxon>Glires</taxon>
        <taxon>Rodentia</taxon>
        <taxon>Sciuromorpha</taxon>
        <taxon>Sciuridae</taxon>
        <taxon>Xerinae</taxon>
        <taxon>Marmotini</taxon>
        <taxon>Marmota</taxon>
    </lineage>
</organism>
<dbReference type="GO" id="GO:0045923">
    <property type="term" value="P:positive regulation of fatty acid metabolic process"/>
    <property type="evidence" value="ECO:0007669"/>
    <property type="project" value="TreeGrafter"/>
</dbReference>
<dbReference type="FunFam" id="1.10.565.10:FF:000013">
    <property type="entry name" value="Peroxisome proliferator-activated receptor delta"/>
    <property type="match status" value="1"/>
</dbReference>
<dbReference type="Pfam" id="PF00105">
    <property type="entry name" value="zf-C4"/>
    <property type="match status" value="1"/>
</dbReference>
<comment type="subcellular location">
    <subcellularLocation>
        <location evidence="1">Nucleus</location>
    </subcellularLocation>
</comment>
<dbReference type="SMART" id="SM00430">
    <property type="entry name" value="HOLI"/>
    <property type="match status" value="1"/>
</dbReference>
<name>A0A5E4A5P1_MARMO</name>